<dbReference type="PROSITE" id="PS51402">
    <property type="entry name" value="CATALASE_3"/>
    <property type="match status" value="1"/>
</dbReference>
<evidence type="ECO:0000256" key="10">
    <source>
        <dbReference type="ARBA" id="ARBA00023324"/>
    </source>
</evidence>
<dbReference type="PANTHER" id="PTHR42821">
    <property type="entry name" value="CATALASE"/>
    <property type="match status" value="1"/>
</dbReference>
<keyword evidence="20" id="KW-1185">Reference proteome</keyword>
<keyword evidence="10 12" id="KW-0376">Hydrogen peroxide</keyword>
<evidence type="ECO:0000256" key="15">
    <source>
        <dbReference type="RuleBase" id="RU000498"/>
    </source>
</evidence>
<evidence type="ECO:0000256" key="17">
    <source>
        <dbReference type="SAM" id="SignalP"/>
    </source>
</evidence>
<evidence type="ECO:0000313" key="19">
    <source>
        <dbReference type="EMBL" id="KHN99448.1"/>
    </source>
</evidence>
<keyword evidence="7 12" id="KW-0479">Metal-binding</keyword>
<evidence type="ECO:0000256" key="4">
    <source>
        <dbReference type="ARBA" id="ARBA00012314"/>
    </source>
</evidence>
<dbReference type="InterPro" id="IPR029062">
    <property type="entry name" value="Class_I_gatase-like"/>
</dbReference>
<sequence length="718" mass="78735">MVQTRFAAISLALASLASSQCPFADPARLAARAEGRPESSREHLKSFEVDDSDGFLTSDVGGPIEDQNSLKAGERGPTLLEDFIFRQKITHFDHERVPERAVHARGAGAHGTFTSYGDFSNVTAASFLAEKDKQTPVFVRFSTVAGSRGSADTARDVHGFAVRLLISYTDEGNFDIVGNNIPVFFIQDAIQFPDLIHSVKPRSDSEIPQAATAHDSAWDFFSQETSTLHTLFWAMAGYGIPRSFRHMDGHGVHTFRLVTEKGDTKLVKWHWISKQGKASLVWDEAQHIAGSNADFHRQDLFDAIESGNFPEWELNVQMINEEQALAFGFDVLDPTKIIPEELAPLQPLGLLRLDANPSNYFAETEQIMFQPGHIVRGVDFTDDPLLQGRIFSYLDTQLNRHGGPNFEQLPINRPIIPIHNNNRDGAAQNLIHKNTAPYSPNTLNKGFPKQANQTQGKGFFTAPGRQASGALERRRSQTFLDHWSQPRLFFNSITPVEQQFLIDAIRFETSHVNKDVQENVLVQLNKVSHDMAVRVGKALGLDAPAPDDTFYHDNKTRGLSIFGQALPTIATLRVGVLASTESSDSLSQAKSLKDSLESSKVTVVVVGETLAAGVDRTYSAAGAVDFDGIVVADGTQKLFDAKNKSSLFPPGRPTQIVTDGFNWGKPMGFLGKAKDVAAAAGASEGAGVFFKGAAEDIVEDFKRGLATFKFTDRFAQGD</sequence>
<dbReference type="GO" id="GO:0005829">
    <property type="term" value="C:cytosol"/>
    <property type="evidence" value="ECO:0007669"/>
    <property type="project" value="TreeGrafter"/>
</dbReference>
<dbReference type="SMART" id="SM01060">
    <property type="entry name" value="Catalase"/>
    <property type="match status" value="1"/>
</dbReference>
<dbReference type="PROSITE" id="PS00437">
    <property type="entry name" value="CATALASE_1"/>
    <property type="match status" value="1"/>
</dbReference>
<dbReference type="FunFam" id="1.20.1370.20:FF:000001">
    <property type="entry name" value="Catalase HPII"/>
    <property type="match status" value="1"/>
</dbReference>
<dbReference type="GO" id="GO:0020037">
    <property type="term" value="F:heme binding"/>
    <property type="evidence" value="ECO:0007669"/>
    <property type="project" value="UniProtKB-UniRule"/>
</dbReference>
<protein>
    <recommendedName>
        <fullName evidence="4 12">Catalase</fullName>
        <ecNumber evidence="4 12">1.11.1.6</ecNumber>
    </recommendedName>
</protein>
<dbReference type="Proteomes" id="UP000030816">
    <property type="component" value="Unassembled WGS sequence"/>
</dbReference>
<dbReference type="PIRSF" id="PIRSF038927">
    <property type="entry name" value="Catalase_clade2"/>
    <property type="match status" value="1"/>
</dbReference>
<dbReference type="InterPro" id="IPR043156">
    <property type="entry name" value="Catalase_clade2_helical"/>
</dbReference>
<dbReference type="OrthoDB" id="6880011at2759"/>
<dbReference type="InterPro" id="IPR024708">
    <property type="entry name" value="Catalase_AS"/>
</dbReference>
<dbReference type="InterPro" id="IPR011614">
    <property type="entry name" value="Catalase_core"/>
</dbReference>
<evidence type="ECO:0000256" key="14">
    <source>
        <dbReference type="PIRSR" id="PIRSR038927-2"/>
    </source>
</evidence>
<comment type="catalytic activity">
    <reaction evidence="11 12 15">
        <text>2 H2O2 = O2 + 2 H2O</text>
        <dbReference type="Rhea" id="RHEA:20309"/>
        <dbReference type="ChEBI" id="CHEBI:15377"/>
        <dbReference type="ChEBI" id="CHEBI:15379"/>
        <dbReference type="ChEBI" id="CHEBI:16240"/>
        <dbReference type="EC" id="1.11.1.6"/>
    </reaction>
</comment>
<evidence type="ECO:0000256" key="16">
    <source>
        <dbReference type="RuleBase" id="RU004142"/>
    </source>
</evidence>
<organism evidence="19 20">
    <name type="scientific">Metarhizium album (strain ARSEF 1941)</name>
    <dbReference type="NCBI Taxonomy" id="1081103"/>
    <lineage>
        <taxon>Eukaryota</taxon>
        <taxon>Fungi</taxon>
        <taxon>Dikarya</taxon>
        <taxon>Ascomycota</taxon>
        <taxon>Pezizomycotina</taxon>
        <taxon>Sordariomycetes</taxon>
        <taxon>Hypocreomycetidae</taxon>
        <taxon>Hypocreales</taxon>
        <taxon>Clavicipitaceae</taxon>
        <taxon>Metarhizium</taxon>
    </lineage>
</organism>
<dbReference type="PANTHER" id="PTHR42821:SF3">
    <property type="entry name" value="CATALASE B"/>
    <property type="match status" value="1"/>
</dbReference>
<keyword evidence="6 12" id="KW-0349">Heme</keyword>
<dbReference type="SUPFAM" id="SSF56634">
    <property type="entry name" value="Heme-dependent catalase-like"/>
    <property type="match status" value="1"/>
</dbReference>
<evidence type="ECO:0000256" key="13">
    <source>
        <dbReference type="PIRSR" id="PIRSR038927-1"/>
    </source>
</evidence>
<evidence type="ECO:0000256" key="6">
    <source>
        <dbReference type="ARBA" id="ARBA00022617"/>
    </source>
</evidence>
<comment type="similarity">
    <text evidence="3 12 15">Belongs to the catalase family.</text>
</comment>
<dbReference type="GO" id="GO:0004096">
    <property type="term" value="F:catalase activity"/>
    <property type="evidence" value="ECO:0007669"/>
    <property type="project" value="UniProtKB-UniRule"/>
</dbReference>
<comment type="caution">
    <text evidence="19">The sequence shown here is derived from an EMBL/GenBank/DDBJ whole genome shotgun (WGS) entry which is preliminary data.</text>
</comment>
<feature type="signal peptide" evidence="17">
    <location>
        <begin position="1"/>
        <end position="19"/>
    </location>
</feature>
<dbReference type="Pfam" id="PF06628">
    <property type="entry name" value="Catalase-rel"/>
    <property type="match status" value="1"/>
</dbReference>
<evidence type="ECO:0000256" key="11">
    <source>
        <dbReference type="ARBA" id="ARBA00049254"/>
    </source>
</evidence>
<comment type="function">
    <text evidence="2 12">Occurs in almost all aerobically respiring organisms and serves to protect cells from the toxic effects of hydrogen peroxide.</text>
</comment>
<feature type="domain" description="Catalase core" evidence="18">
    <location>
        <begin position="57"/>
        <end position="447"/>
    </location>
</feature>
<dbReference type="GO" id="GO:0006979">
    <property type="term" value="P:response to oxidative stress"/>
    <property type="evidence" value="ECO:0007669"/>
    <property type="project" value="InterPro"/>
</dbReference>
<reference evidence="19 20" key="1">
    <citation type="journal article" date="2014" name="Proc. Natl. Acad. Sci. U.S.A.">
        <title>Trajectory and genomic determinants of fungal-pathogen speciation and host adaptation.</title>
        <authorList>
            <person name="Hu X."/>
            <person name="Xiao G."/>
            <person name="Zheng P."/>
            <person name="Shang Y."/>
            <person name="Su Y."/>
            <person name="Zhang X."/>
            <person name="Liu X."/>
            <person name="Zhan S."/>
            <person name="St Leger R.J."/>
            <person name="Wang C."/>
        </authorList>
    </citation>
    <scope>NUCLEOTIDE SEQUENCE [LARGE SCALE GENOMIC DNA]</scope>
    <source>
        <strain evidence="19 20">ARSEF 1941</strain>
    </source>
</reference>
<dbReference type="EC" id="1.11.1.6" evidence="4 12"/>
<keyword evidence="8 12" id="KW-0560">Oxidoreductase</keyword>
<dbReference type="PRINTS" id="PR00067">
    <property type="entry name" value="CATALASE"/>
</dbReference>
<dbReference type="STRING" id="1081103.A0A0B2WZH5"/>
<comment type="cofactor">
    <cofactor evidence="1 12 14">
        <name>heme</name>
        <dbReference type="ChEBI" id="CHEBI:30413"/>
    </cofactor>
</comment>
<evidence type="ECO:0000313" key="20">
    <source>
        <dbReference type="Proteomes" id="UP000030816"/>
    </source>
</evidence>
<dbReference type="InterPro" id="IPR010582">
    <property type="entry name" value="Catalase_immune_responsive"/>
</dbReference>
<dbReference type="FunFam" id="2.40.180.10:FF:000003">
    <property type="entry name" value="Catalase"/>
    <property type="match status" value="1"/>
</dbReference>
<dbReference type="EMBL" id="AZHE01000004">
    <property type="protein sequence ID" value="KHN99448.1"/>
    <property type="molecule type" value="Genomic_DNA"/>
</dbReference>
<keyword evidence="17" id="KW-0732">Signal</keyword>
<evidence type="ECO:0000256" key="8">
    <source>
        <dbReference type="ARBA" id="ARBA00023002"/>
    </source>
</evidence>
<dbReference type="GO" id="GO:0046872">
    <property type="term" value="F:metal ion binding"/>
    <property type="evidence" value="ECO:0007669"/>
    <property type="project" value="UniProtKB-KW"/>
</dbReference>
<evidence type="ECO:0000259" key="18">
    <source>
        <dbReference type="SMART" id="SM01060"/>
    </source>
</evidence>
<evidence type="ECO:0000256" key="3">
    <source>
        <dbReference type="ARBA" id="ARBA00005329"/>
    </source>
</evidence>
<evidence type="ECO:0000256" key="7">
    <source>
        <dbReference type="ARBA" id="ARBA00022723"/>
    </source>
</evidence>
<feature type="active site" evidence="13">
    <location>
        <position position="179"/>
    </location>
</feature>
<evidence type="ECO:0000256" key="9">
    <source>
        <dbReference type="ARBA" id="ARBA00023004"/>
    </source>
</evidence>
<dbReference type="PROSITE" id="PS00438">
    <property type="entry name" value="CATALASE_2"/>
    <property type="match status" value="1"/>
</dbReference>
<dbReference type="Pfam" id="PF00199">
    <property type="entry name" value="Catalase"/>
    <property type="match status" value="1"/>
</dbReference>
<feature type="chain" id="PRO_5002081725" description="Catalase" evidence="17">
    <location>
        <begin position="20"/>
        <end position="718"/>
    </location>
</feature>
<comment type="function">
    <text evidence="16">Catalyzes the degradation of hydrogen peroxide (H(2)O(2)) generated by peroxisomal oxidases to water and oxygen, thereby protecting cells from the toxic effects of hydrogen peroxide.</text>
</comment>
<dbReference type="Pfam" id="PF18011">
    <property type="entry name" value="Catalase_C"/>
    <property type="match status" value="1"/>
</dbReference>
<name>A0A0B2WZH5_METAS</name>
<dbReference type="AlphaFoldDB" id="A0A0B2WZH5"/>
<dbReference type="CDD" id="cd03132">
    <property type="entry name" value="GATase1_catalase"/>
    <property type="match status" value="1"/>
</dbReference>
<keyword evidence="9 12" id="KW-0408">Iron</keyword>
<gene>
    <name evidence="19" type="ORF">MAM_02301</name>
</gene>
<keyword evidence="5 12" id="KW-0575">Peroxidase</keyword>
<dbReference type="HOGENOM" id="CLU_010645_3_0_1"/>
<dbReference type="InterPro" id="IPR024712">
    <property type="entry name" value="Catalase_clade2"/>
</dbReference>
<dbReference type="InterPro" id="IPR002226">
    <property type="entry name" value="Catalase_haem_BS"/>
</dbReference>
<feature type="binding site" description="axial binding residue" evidence="14">
    <location>
        <position position="393"/>
    </location>
    <ligand>
        <name>heme</name>
        <dbReference type="ChEBI" id="CHEBI:30413"/>
    </ligand>
    <ligandPart>
        <name>Fe</name>
        <dbReference type="ChEBI" id="CHEBI:18248"/>
    </ligandPart>
</feature>
<dbReference type="GeneID" id="63736756"/>
<dbReference type="InterPro" id="IPR020835">
    <property type="entry name" value="Catalase_sf"/>
</dbReference>
<evidence type="ECO:0000256" key="5">
    <source>
        <dbReference type="ARBA" id="ARBA00022559"/>
    </source>
</evidence>
<dbReference type="InterPro" id="IPR041399">
    <property type="entry name" value="Catalase_large_C"/>
</dbReference>
<dbReference type="RefSeq" id="XP_040680514.1">
    <property type="nucleotide sequence ID" value="XM_040821100.1"/>
</dbReference>
<proteinExistence type="inferred from homology"/>
<dbReference type="InterPro" id="IPR018028">
    <property type="entry name" value="Catalase"/>
</dbReference>
<feature type="active site" evidence="13">
    <location>
        <position position="103"/>
    </location>
</feature>
<accession>A0A0B2WZH5</accession>
<dbReference type="GO" id="GO:0042744">
    <property type="term" value="P:hydrogen peroxide catabolic process"/>
    <property type="evidence" value="ECO:0007669"/>
    <property type="project" value="UniProtKB-UniRule"/>
</dbReference>
<evidence type="ECO:0000256" key="12">
    <source>
        <dbReference type="PIRNR" id="PIRNR038927"/>
    </source>
</evidence>
<evidence type="ECO:0000256" key="2">
    <source>
        <dbReference type="ARBA" id="ARBA00003918"/>
    </source>
</evidence>
<dbReference type="Gene3D" id="2.40.180.10">
    <property type="entry name" value="Catalase core domain"/>
    <property type="match status" value="1"/>
</dbReference>
<dbReference type="Gene3D" id="1.20.1370.20">
    <property type="match status" value="1"/>
</dbReference>
<dbReference type="Gene3D" id="3.40.50.880">
    <property type="match status" value="1"/>
</dbReference>
<evidence type="ECO:0000256" key="1">
    <source>
        <dbReference type="ARBA" id="ARBA00001971"/>
    </source>
</evidence>